<accession>A0A848HA79</accession>
<dbReference type="RefSeq" id="WP_169421674.1">
    <property type="nucleotide sequence ID" value="NZ_JABBFX010000003.1"/>
</dbReference>
<protein>
    <submittedName>
        <fullName evidence="3">Alpha/beta hydrolase</fullName>
    </submittedName>
</protein>
<keyword evidence="4" id="KW-1185">Reference proteome</keyword>
<gene>
    <name evidence="3" type="ORF">HHL11_26835</name>
</gene>
<keyword evidence="1 3" id="KW-0378">Hydrolase</keyword>
<evidence type="ECO:0000259" key="2">
    <source>
        <dbReference type="Pfam" id="PF00561"/>
    </source>
</evidence>
<dbReference type="EMBL" id="JABBFX010000003">
    <property type="protein sequence ID" value="NML47394.1"/>
    <property type="molecule type" value="Genomic_DNA"/>
</dbReference>
<sequence>MSFIRGFATHQVRVQDDVTLHCEIGGNGPPLLLLHGYPQTHAAWHKVAPRLAQDFTVVAPDLRGWGDSSGPPGDPLQENHCKRAHAADQARLMRHFGFERFALIGHDRGGRVAHRLCLDHPDAVSAFVSVTVLPTEWVWQRVDTAFSLKAWHWFMLAQPYDLPERLLAADPESFLDSTLRGMVRRFDAVTPEARAQYLAAFLRPGVRHAMIQDYRAAAGIDRVHDRASQAAGQRVRAPLLVLWDEALFGAAPATPVEAWQPWADRVEAAALPCGHLMMEEAPGPFLDAVLPFLLSHAQPRRSLA</sequence>
<dbReference type="AlphaFoldDB" id="A0A848HA79"/>
<organism evidence="3 4">
    <name type="scientific">Ramlibacter agri</name>
    <dbReference type="NCBI Taxonomy" id="2728837"/>
    <lineage>
        <taxon>Bacteria</taxon>
        <taxon>Pseudomonadati</taxon>
        <taxon>Pseudomonadota</taxon>
        <taxon>Betaproteobacteria</taxon>
        <taxon>Burkholderiales</taxon>
        <taxon>Comamonadaceae</taxon>
        <taxon>Ramlibacter</taxon>
    </lineage>
</organism>
<dbReference type="GO" id="GO:0016787">
    <property type="term" value="F:hydrolase activity"/>
    <property type="evidence" value="ECO:0007669"/>
    <property type="project" value="UniProtKB-KW"/>
</dbReference>
<proteinExistence type="predicted"/>
<evidence type="ECO:0000313" key="3">
    <source>
        <dbReference type="EMBL" id="NML47394.1"/>
    </source>
</evidence>
<name>A0A848HA79_9BURK</name>
<dbReference type="InterPro" id="IPR000073">
    <property type="entry name" value="AB_hydrolase_1"/>
</dbReference>
<comment type="caution">
    <text evidence="3">The sequence shown here is derived from an EMBL/GenBank/DDBJ whole genome shotgun (WGS) entry which is preliminary data.</text>
</comment>
<dbReference type="PANTHER" id="PTHR43329">
    <property type="entry name" value="EPOXIDE HYDROLASE"/>
    <property type="match status" value="1"/>
</dbReference>
<reference evidence="3 4" key="1">
    <citation type="submission" date="2020-04" db="EMBL/GenBank/DDBJ databases">
        <title>Ramlibacter sp. G-1-2-2 isolated from soil.</title>
        <authorList>
            <person name="Dahal R.H."/>
        </authorList>
    </citation>
    <scope>NUCLEOTIDE SEQUENCE [LARGE SCALE GENOMIC DNA]</scope>
    <source>
        <strain evidence="3 4">G-1-2-2</strain>
    </source>
</reference>
<dbReference type="Pfam" id="PF00561">
    <property type="entry name" value="Abhydrolase_1"/>
    <property type="match status" value="1"/>
</dbReference>
<feature type="domain" description="AB hydrolase-1" evidence="2">
    <location>
        <begin position="29"/>
        <end position="181"/>
    </location>
</feature>
<evidence type="ECO:0000256" key="1">
    <source>
        <dbReference type="ARBA" id="ARBA00022801"/>
    </source>
</evidence>
<dbReference type="InterPro" id="IPR000639">
    <property type="entry name" value="Epox_hydrolase-like"/>
</dbReference>
<dbReference type="Gene3D" id="3.40.50.1820">
    <property type="entry name" value="alpha/beta hydrolase"/>
    <property type="match status" value="1"/>
</dbReference>
<dbReference type="SUPFAM" id="SSF53474">
    <property type="entry name" value="alpha/beta-Hydrolases"/>
    <property type="match status" value="1"/>
</dbReference>
<dbReference type="Proteomes" id="UP000541185">
    <property type="component" value="Unassembled WGS sequence"/>
</dbReference>
<dbReference type="InterPro" id="IPR029058">
    <property type="entry name" value="AB_hydrolase_fold"/>
</dbReference>
<dbReference type="PRINTS" id="PR00412">
    <property type="entry name" value="EPOXHYDRLASE"/>
</dbReference>
<dbReference type="PRINTS" id="PR00111">
    <property type="entry name" value="ABHYDROLASE"/>
</dbReference>
<evidence type="ECO:0000313" key="4">
    <source>
        <dbReference type="Proteomes" id="UP000541185"/>
    </source>
</evidence>